<dbReference type="Pfam" id="PF01431">
    <property type="entry name" value="Peptidase_M13"/>
    <property type="match status" value="1"/>
</dbReference>
<dbReference type="InterPro" id="IPR024079">
    <property type="entry name" value="MetalloPept_cat_dom_sf"/>
</dbReference>
<accession>A0ABP1PK33</accession>
<dbReference type="CDD" id="cd08662">
    <property type="entry name" value="M13"/>
    <property type="match status" value="1"/>
</dbReference>
<organism evidence="13 14">
    <name type="scientific">Xylocopa violacea</name>
    <name type="common">Violet carpenter bee</name>
    <name type="synonym">Apis violacea</name>
    <dbReference type="NCBI Taxonomy" id="135666"/>
    <lineage>
        <taxon>Eukaryota</taxon>
        <taxon>Metazoa</taxon>
        <taxon>Ecdysozoa</taxon>
        <taxon>Arthropoda</taxon>
        <taxon>Hexapoda</taxon>
        <taxon>Insecta</taxon>
        <taxon>Pterygota</taxon>
        <taxon>Neoptera</taxon>
        <taxon>Endopterygota</taxon>
        <taxon>Hymenoptera</taxon>
        <taxon>Apocrita</taxon>
        <taxon>Aculeata</taxon>
        <taxon>Apoidea</taxon>
        <taxon>Anthophila</taxon>
        <taxon>Apidae</taxon>
        <taxon>Xylocopa</taxon>
        <taxon>Xylocopa</taxon>
    </lineage>
</organism>
<evidence type="ECO:0000256" key="1">
    <source>
        <dbReference type="ARBA" id="ARBA00001947"/>
    </source>
</evidence>
<comment type="similarity">
    <text evidence="3">Belongs to the peptidase M13 family.</text>
</comment>
<dbReference type="InterPro" id="IPR008753">
    <property type="entry name" value="Peptidase_M13_N"/>
</dbReference>
<evidence type="ECO:0000313" key="14">
    <source>
        <dbReference type="Proteomes" id="UP001642520"/>
    </source>
</evidence>
<feature type="domain" description="Peptidase M13 N-terminal" evidence="12">
    <location>
        <begin position="147"/>
        <end position="536"/>
    </location>
</feature>
<keyword evidence="10" id="KW-0472">Membrane</keyword>
<dbReference type="InterPro" id="IPR042089">
    <property type="entry name" value="Peptidase_M13_dom_2"/>
</dbReference>
<keyword evidence="10" id="KW-0812">Transmembrane</keyword>
<feature type="domain" description="Peptidase M13 C-terminal" evidence="11">
    <location>
        <begin position="597"/>
        <end position="802"/>
    </location>
</feature>
<evidence type="ECO:0000256" key="9">
    <source>
        <dbReference type="SAM" id="MobiDB-lite"/>
    </source>
</evidence>
<name>A0ABP1PK33_XYLVO</name>
<evidence type="ECO:0000256" key="10">
    <source>
        <dbReference type="SAM" id="Phobius"/>
    </source>
</evidence>
<sequence>MNPEEPDFSNARTLHFRSHDDGDNAKDESARSDRGNIFDNVYKMTTVDRNPTWWKRRSSLERGLTVIAVCGVLVCIALAVALGILAANTASCNTSSENAEALSGHEDSKNTQVVDKGPSCDEDVCYTQECIHTASRLLKNIDPEVEPCDDFYDFACGGFLKSTNIPDDKTSVNTFSVISDELQNQLRTSIEEKSQSDEPTPFRLVKNLYKACMNKTVIEEQGLKPLLDILKNLGGWPVLEGDQWDEDAFNWTESVYKFRKMGYSVDYFIDFSVGVDLKNSTKRIIDLDQAYLGLSREYLSKGFEDKIVQAYYSYMVDIAVILGANKTEAETQLRDSLQFEMDLANISLPNEKRRNATLLYNPMTVQELSETYPSVPWKEYFNTLLAPNAEVDENEVVIVSVPSYIENLEKLLAATPNKVQANYVMWRAAASSVNYLTDEIRKRQLQYSTALSGKTEREPRWKECIDTVSGSLAISVGAMYVRKYFKENAKKNALEMVADIRQEFTKILEKVDWMDDETRKSALKKAASMSSHIAYPDELLDDKKLEDFYENLELTTDNYLEGILNLTLFGVEYSFSKLRKPVNKSDWITHGRPAIVNAFYSSIENSIQFPAGILQGAFFSNDRPRYMNYGAIGFVIGHEITHGFDDQGRQFDKDGNLVDWWAPQTKEKYLERAECIIHQYGNYTVEEVGLNLNGINTQGENIADNGGIKEAYLAYQEWIKRNHAEPKLPGLPYSPEQLFWISAANTWCSKYRPEAMKLRITTGFHSPGKFRVLGPLSNMEEFSRDFNCPVGSKMNPEKKCAVW</sequence>
<dbReference type="SUPFAM" id="SSF55486">
    <property type="entry name" value="Metalloproteases ('zincins'), catalytic domain"/>
    <property type="match status" value="1"/>
</dbReference>
<proteinExistence type="inferred from homology"/>
<protein>
    <recommendedName>
        <fullName evidence="15">Neprilysin-2</fullName>
    </recommendedName>
</protein>
<reference evidence="13 14" key="1">
    <citation type="submission" date="2024-08" db="EMBL/GenBank/DDBJ databases">
        <authorList>
            <person name="Will J Nash"/>
            <person name="Angela Man"/>
            <person name="Seanna McTaggart"/>
            <person name="Kendall Baker"/>
            <person name="Tom Barker"/>
            <person name="Leah Catchpole"/>
            <person name="Alex Durrant"/>
            <person name="Karim Gharbi"/>
            <person name="Naomi Irish"/>
            <person name="Gemy Kaithakottil"/>
            <person name="Debby Ku"/>
            <person name="Aaliyah Providence"/>
            <person name="Felix Shaw"/>
            <person name="David Swarbreck"/>
            <person name="Chris Watkins"/>
            <person name="Ann M. McCartney"/>
            <person name="Giulio Formenti"/>
            <person name="Alice Mouton"/>
            <person name="Noel Vella"/>
            <person name="Bjorn M von Reumont"/>
            <person name="Adriana Vella"/>
            <person name="Wilfried Haerty"/>
        </authorList>
    </citation>
    <scope>NUCLEOTIDE SEQUENCE [LARGE SCALE GENOMIC DNA]</scope>
</reference>
<comment type="subcellular location">
    <subcellularLocation>
        <location evidence="2">Cell membrane</location>
        <topology evidence="2">Single-pass type II membrane protein</topology>
    </subcellularLocation>
</comment>
<evidence type="ECO:0000313" key="13">
    <source>
        <dbReference type="EMBL" id="CAL7951570.1"/>
    </source>
</evidence>
<keyword evidence="5" id="KW-0479">Metal-binding</keyword>
<keyword evidence="6" id="KW-0378">Hydrolase</keyword>
<keyword evidence="10" id="KW-1133">Transmembrane helix</keyword>
<evidence type="ECO:0000256" key="8">
    <source>
        <dbReference type="ARBA" id="ARBA00023049"/>
    </source>
</evidence>
<keyword evidence="7" id="KW-0862">Zinc</keyword>
<evidence type="ECO:0000259" key="11">
    <source>
        <dbReference type="Pfam" id="PF01431"/>
    </source>
</evidence>
<comment type="caution">
    <text evidence="13">The sequence shown here is derived from an EMBL/GenBank/DDBJ whole genome shotgun (WGS) entry which is preliminary data.</text>
</comment>
<evidence type="ECO:0000256" key="4">
    <source>
        <dbReference type="ARBA" id="ARBA00022670"/>
    </source>
</evidence>
<comment type="cofactor">
    <cofactor evidence="1">
        <name>Zn(2+)</name>
        <dbReference type="ChEBI" id="CHEBI:29105"/>
    </cofactor>
</comment>
<evidence type="ECO:0000256" key="2">
    <source>
        <dbReference type="ARBA" id="ARBA00004401"/>
    </source>
</evidence>
<feature type="region of interest" description="Disordered" evidence="9">
    <location>
        <begin position="1"/>
        <end position="32"/>
    </location>
</feature>
<dbReference type="Proteomes" id="UP001642520">
    <property type="component" value="Unassembled WGS sequence"/>
</dbReference>
<dbReference type="PANTHER" id="PTHR11733:SF224">
    <property type="entry name" value="NEPRILYSIN-2"/>
    <property type="match status" value="1"/>
</dbReference>
<dbReference type="PROSITE" id="PS51885">
    <property type="entry name" value="NEPRILYSIN"/>
    <property type="match status" value="1"/>
</dbReference>
<evidence type="ECO:0000256" key="3">
    <source>
        <dbReference type="ARBA" id="ARBA00007357"/>
    </source>
</evidence>
<dbReference type="PANTHER" id="PTHR11733">
    <property type="entry name" value="ZINC METALLOPROTEASE FAMILY M13 NEPRILYSIN-RELATED"/>
    <property type="match status" value="1"/>
</dbReference>
<dbReference type="PRINTS" id="PR00786">
    <property type="entry name" value="NEPRILYSIN"/>
</dbReference>
<evidence type="ECO:0000256" key="5">
    <source>
        <dbReference type="ARBA" id="ARBA00022723"/>
    </source>
</evidence>
<evidence type="ECO:0000259" key="12">
    <source>
        <dbReference type="Pfam" id="PF05649"/>
    </source>
</evidence>
<evidence type="ECO:0000256" key="7">
    <source>
        <dbReference type="ARBA" id="ARBA00022833"/>
    </source>
</evidence>
<gene>
    <name evidence="13" type="ORF">XYLVIOL_LOCUS10586</name>
</gene>
<dbReference type="EMBL" id="CAXAJV020001301">
    <property type="protein sequence ID" value="CAL7951570.1"/>
    <property type="molecule type" value="Genomic_DNA"/>
</dbReference>
<evidence type="ECO:0008006" key="15">
    <source>
        <dbReference type="Google" id="ProtNLM"/>
    </source>
</evidence>
<dbReference type="InterPro" id="IPR018497">
    <property type="entry name" value="Peptidase_M13_C"/>
</dbReference>
<keyword evidence="4" id="KW-0645">Protease</keyword>
<dbReference type="Pfam" id="PF05649">
    <property type="entry name" value="Peptidase_M13_N"/>
    <property type="match status" value="1"/>
</dbReference>
<evidence type="ECO:0000256" key="6">
    <source>
        <dbReference type="ARBA" id="ARBA00022801"/>
    </source>
</evidence>
<keyword evidence="8" id="KW-0482">Metalloprotease</keyword>
<keyword evidence="14" id="KW-1185">Reference proteome</keyword>
<feature type="transmembrane region" description="Helical" evidence="10">
    <location>
        <begin position="64"/>
        <end position="87"/>
    </location>
</feature>
<feature type="compositionally biased region" description="Basic and acidic residues" evidence="9">
    <location>
        <begin position="17"/>
        <end position="32"/>
    </location>
</feature>
<dbReference type="Gene3D" id="3.40.390.10">
    <property type="entry name" value="Collagenase (Catalytic Domain)"/>
    <property type="match status" value="1"/>
</dbReference>
<dbReference type="InterPro" id="IPR000718">
    <property type="entry name" value="Peptidase_M13"/>
</dbReference>
<dbReference type="Gene3D" id="1.10.1380.10">
    <property type="entry name" value="Neutral endopeptidase , domain2"/>
    <property type="match status" value="1"/>
</dbReference>